<keyword evidence="6" id="KW-1185">Reference proteome</keyword>
<evidence type="ECO:0000256" key="2">
    <source>
        <dbReference type="SAM" id="MobiDB-lite"/>
    </source>
</evidence>
<dbReference type="Gene3D" id="3.40.50.1980">
    <property type="entry name" value="Nitrogenase molybdenum iron protein domain"/>
    <property type="match status" value="2"/>
</dbReference>
<evidence type="ECO:0000259" key="4">
    <source>
        <dbReference type="PROSITE" id="PS50983"/>
    </source>
</evidence>
<dbReference type="PANTHER" id="PTHR30535:SF34">
    <property type="entry name" value="MOLYBDATE-BINDING PROTEIN MOLA"/>
    <property type="match status" value="1"/>
</dbReference>
<keyword evidence="3" id="KW-0732">Signal</keyword>
<dbReference type="InterPro" id="IPR050902">
    <property type="entry name" value="ABC_Transporter_SBP"/>
</dbReference>
<dbReference type="KEGG" id="erx:ATZ35_15590"/>
<feature type="domain" description="Fe/B12 periplasmic-binding" evidence="4">
    <location>
        <begin position="66"/>
        <end position="336"/>
    </location>
</feature>
<dbReference type="AlphaFoldDB" id="A0A0U2LYR6"/>
<dbReference type="PANTHER" id="PTHR30535">
    <property type="entry name" value="VITAMIN B12-BINDING PROTEIN"/>
    <property type="match status" value="1"/>
</dbReference>
<protein>
    <submittedName>
        <fullName evidence="5">ABC transporter substrate-binding protein</fullName>
    </submittedName>
</protein>
<gene>
    <name evidence="5" type="ORF">ATZ35_15590</name>
</gene>
<proteinExistence type="inferred from homology"/>
<feature type="chain" id="PRO_5039339676" evidence="3">
    <location>
        <begin position="23"/>
        <end position="370"/>
    </location>
</feature>
<evidence type="ECO:0000256" key="3">
    <source>
        <dbReference type="SAM" id="SignalP"/>
    </source>
</evidence>
<dbReference type="Proteomes" id="UP000067523">
    <property type="component" value="Chromosome"/>
</dbReference>
<evidence type="ECO:0000256" key="1">
    <source>
        <dbReference type="ARBA" id="ARBA00008814"/>
    </source>
</evidence>
<sequence length="370" mass="40864">MKRKINLLLVLGLALVTTIGCTTNEKKANETEKTQTAIRSENKQSDGTRTFVDSAGREVIIPTQINKIAPSGPLAQIVLYTSSPDLLVGLASPFSSEAKEFIDKKYQKLPEFGQFYGKNASLNMEALSAAEPDVIIDIGEAKKTVKEDMDKLQEQINIPTLFIEANLKNMPETYQKLGELLGNTQTTEKLASYCQQVIEKADSVRSSLKESEQKSIYYAAGNAGLNTNAEGSFHAQVIDEIGAKNAATGVDVVSKGGGTVISMEQLIQWQPDYILAETKAVYDQIKTDESWQELTAVKAGKVYQVPTAPYNFISSPPSVNRIIGIQWLGALVYPEQYKLNMEETVNEFYKLFYHVEPTAEQVKMILTNAQ</sequence>
<feature type="signal peptide" evidence="3">
    <location>
        <begin position="1"/>
        <end position="22"/>
    </location>
</feature>
<dbReference type="PROSITE" id="PS51257">
    <property type="entry name" value="PROKAR_LIPOPROTEIN"/>
    <property type="match status" value="1"/>
</dbReference>
<dbReference type="InterPro" id="IPR002491">
    <property type="entry name" value="ABC_transptr_periplasmic_BD"/>
</dbReference>
<organism evidence="5 6">
    <name type="scientific">Enterococcus rotai</name>
    <dbReference type="NCBI Taxonomy" id="118060"/>
    <lineage>
        <taxon>Bacteria</taxon>
        <taxon>Bacillati</taxon>
        <taxon>Bacillota</taxon>
        <taxon>Bacilli</taxon>
        <taxon>Lactobacillales</taxon>
        <taxon>Enterococcaceae</taxon>
        <taxon>Enterococcus</taxon>
    </lineage>
</organism>
<dbReference type="Pfam" id="PF01497">
    <property type="entry name" value="Peripla_BP_2"/>
    <property type="match status" value="1"/>
</dbReference>
<evidence type="ECO:0000313" key="5">
    <source>
        <dbReference type="EMBL" id="ALS38517.1"/>
    </source>
</evidence>
<dbReference type="PROSITE" id="PS50983">
    <property type="entry name" value="FE_B12_PBP"/>
    <property type="match status" value="1"/>
</dbReference>
<reference evidence="6" key="1">
    <citation type="submission" date="2015-12" db="EMBL/GenBank/DDBJ databases">
        <authorList>
            <person name="Lauer A."/>
            <person name="Humrighouse B."/>
            <person name="Loparev V."/>
            <person name="Shewmaker P.L."/>
            <person name="Whitney A.M."/>
            <person name="McLaughlin R.W."/>
        </authorList>
    </citation>
    <scope>NUCLEOTIDE SEQUENCE [LARGE SCALE GENOMIC DNA]</scope>
    <source>
        <strain evidence="6">LMG 26678</strain>
    </source>
</reference>
<accession>A0A0U2LYR6</accession>
<feature type="region of interest" description="Disordered" evidence="2">
    <location>
        <begin position="27"/>
        <end position="49"/>
    </location>
</feature>
<dbReference type="SUPFAM" id="SSF53807">
    <property type="entry name" value="Helical backbone' metal receptor"/>
    <property type="match status" value="1"/>
</dbReference>
<dbReference type="EMBL" id="CP013655">
    <property type="protein sequence ID" value="ALS38517.1"/>
    <property type="molecule type" value="Genomic_DNA"/>
</dbReference>
<dbReference type="STRING" id="118060.ATZ35_15590"/>
<dbReference type="RefSeq" id="WP_208928066.1">
    <property type="nucleotide sequence ID" value="NZ_CP013655.1"/>
</dbReference>
<dbReference type="Gene3D" id="1.20.58.2180">
    <property type="match status" value="1"/>
</dbReference>
<dbReference type="GO" id="GO:0071281">
    <property type="term" value="P:cellular response to iron ion"/>
    <property type="evidence" value="ECO:0007669"/>
    <property type="project" value="TreeGrafter"/>
</dbReference>
<name>A0A0U2LYR6_9ENTE</name>
<comment type="similarity">
    <text evidence="1">Belongs to the bacterial solute-binding protein 8 family.</text>
</comment>
<evidence type="ECO:0000313" key="6">
    <source>
        <dbReference type="Proteomes" id="UP000067523"/>
    </source>
</evidence>